<dbReference type="InterPro" id="IPR000014">
    <property type="entry name" value="PAS"/>
</dbReference>
<dbReference type="NCBIfam" id="TIGR00229">
    <property type="entry name" value="sensory_box"/>
    <property type="match status" value="1"/>
</dbReference>
<evidence type="ECO:0000256" key="3">
    <source>
        <dbReference type="ARBA" id="ARBA00022991"/>
    </source>
</evidence>
<keyword evidence="3" id="KW-0157">Chromophore</keyword>
<dbReference type="PANTHER" id="PTHR47429">
    <property type="entry name" value="PROTEIN TWIN LOV 1"/>
    <property type="match status" value="1"/>
</dbReference>
<sequence length="632" mass="70264">MDGHRKRLSALSSYDLAPPPPTMSPTNAEYMSDRLFSAEHLKRILGEPALAQRFTAFLNRYRPHSAPTLVRHIESQKALTAVRYANLLADQMSPLSRRSSTSSSAAILDSKFENYSKRSIEDLVSDALPAYIAYRMVSLVTECLVKEITGNNTPLMQDLVQGLAEVYCMTDPSLPDNPIIFASEEFYNTTQYGRDYVIGKNCRFLQGPKTSASTVNRISNALRNGQDVSEIILNYKRDGTPFFNLVMMAPLMDHHGNVRYFIGCQIDISHLLEGGRGLESFKKMLDDENEKALPDPLESRPSLRALRDFGVLLNDEEIDIVKERGDRRNSIDSGRSTPTRNTPQAPSRRFVGMEEPAEPGLWPPSQFGSSGRLPGVYQNYILVRPYPSLRIIFTSAALRIPGLSQSRLMDRIGGPQHVRDGLLDALSQGIGVTAKVSWLAQSTKSHRSHTSQSNPENRNGDHVDMLEGKPRWIHCTPLLGSDNKPGVIMIVMVDREEITGSLNPSRMPNSPRTLSIRSHESSWPIRNPGAASSRFTSGKLYAEYMRREGREARSESVRPADDGVVGGRRERREVSVDALGRRGVLEGDVVGKRSMASEQGVENGVPDMREGAVRGASFRQTGRNGRPVEVWA</sequence>
<protein>
    <recommendedName>
        <fullName evidence="5">PAC domain-containing protein</fullName>
    </recommendedName>
</protein>
<feature type="region of interest" description="Disordered" evidence="4">
    <location>
        <begin position="501"/>
        <end position="530"/>
    </location>
</feature>
<evidence type="ECO:0000256" key="4">
    <source>
        <dbReference type="SAM" id="MobiDB-lite"/>
    </source>
</evidence>
<evidence type="ECO:0000259" key="5">
    <source>
        <dbReference type="PROSITE" id="PS50113"/>
    </source>
</evidence>
<name>A0A9P4QQV0_9PLEO</name>
<feature type="domain" description="PAC" evidence="5">
    <location>
        <begin position="226"/>
        <end position="280"/>
    </location>
</feature>
<organism evidence="6 7">
    <name type="scientific">Polyplosphaeria fusca</name>
    <dbReference type="NCBI Taxonomy" id="682080"/>
    <lineage>
        <taxon>Eukaryota</taxon>
        <taxon>Fungi</taxon>
        <taxon>Dikarya</taxon>
        <taxon>Ascomycota</taxon>
        <taxon>Pezizomycotina</taxon>
        <taxon>Dothideomycetes</taxon>
        <taxon>Pleosporomycetidae</taxon>
        <taxon>Pleosporales</taxon>
        <taxon>Tetraplosphaeriaceae</taxon>
        <taxon>Polyplosphaeria</taxon>
    </lineage>
</organism>
<feature type="region of interest" description="Disordered" evidence="4">
    <location>
        <begin position="441"/>
        <end position="461"/>
    </location>
</feature>
<dbReference type="OrthoDB" id="447251at2759"/>
<feature type="compositionally biased region" description="Polar residues" evidence="4">
    <location>
        <begin position="331"/>
        <end position="345"/>
    </location>
</feature>
<feature type="region of interest" description="Disordered" evidence="4">
    <location>
        <begin position="1"/>
        <end position="25"/>
    </location>
</feature>
<reference evidence="6" key="1">
    <citation type="journal article" date="2020" name="Stud. Mycol.">
        <title>101 Dothideomycetes genomes: a test case for predicting lifestyles and emergence of pathogens.</title>
        <authorList>
            <person name="Haridas S."/>
            <person name="Albert R."/>
            <person name="Binder M."/>
            <person name="Bloem J."/>
            <person name="Labutti K."/>
            <person name="Salamov A."/>
            <person name="Andreopoulos B."/>
            <person name="Baker S."/>
            <person name="Barry K."/>
            <person name="Bills G."/>
            <person name="Bluhm B."/>
            <person name="Cannon C."/>
            <person name="Castanera R."/>
            <person name="Culley D."/>
            <person name="Daum C."/>
            <person name="Ezra D."/>
            <person name="Gonzalez J."/>
            <person name="Henrissat B."/>
            <person name="Kuo A."/>
            <person name="Liang C."/>
            <person name="Lipzen A."/>
            <person name="Lutzoni F."/>
            <person name="Magnuson J."/>
            <person name="Mondo S."/>
            <person name="Nolan M."/>
            <person name="Ohm R."/>
            <person name="Pangilinan J."/>
            <person name="Park H.-J."/>
            <person name="Ramirez L."/>
            <person name="Alfaro M."/>
            <person name="Sun H."/>
            <person name="Tritt A."/>
            <person name="Yoshinaga Y."/>
            <person name="Zwiers L.-H."/>
            <person name="Turgeon B."/>
            <person name="Goodwin S."/>
            <person name="Spatafora J."/>
            <person name="Crous P."/>
            <person name="Grigoriev I."/>
        </authorList>
    </citation>
    <scope>NUCLEOTIDE SEQUENCE</scope>
    <source>
        <strain evidence="6">CBS 125425</strain>
    </source>
</reference>
<evidence type="ECO:0000313" key="7">
    <source>
        <dbReference type="Proteomes" id="UP000799444"/>
    </source>
</evidence>
<keyword evidence="2" id="KW-0288">FMN</keyword>
<dbReference type="SUPFAM" id="SSF55785">
    <property type="entry name" value="PYP-like sensor domain (PAS domain)"/>
    <property type="match status" value="1"/>
</dbReference>
<comment type="caution">
    <text evidence="6">The sequence shown here is derived from an EMBL/GenBank/DDBJ whole genome shotgun (WGS) entry which is preliminary data.</text>
</comment>
<keyword evidence="1" id="KW-0285">Flavoprotein</keyword>
<dbReference type="GO" id="GO:0005634">
    <property type="term" value="C:nucleus"/>
    <property type="evidence" value="ECO:0007669"/>
    <property type="project" value="TreeGrafter"/>
</dbReference>
<keyword evidence="7" id="KW-1185">Reference proteome</keyword>
<dbReference type="EMBL" id="ML996235">
    <property type="protein sequence ID" value="KAF2729773.1"/>
    <property type="molecule type" value="Genomic_DNA"/>
</dbReference>
<dbReference type="InterPro" id="IPR035965">
    <property type="entry name" value="PAS-like_dom_sf"/>
</dbReference>
<feature type="compositionally biased region" description="Polar residues" evidence="4">
    <location>
        <begin position="501"/>
        <end position="516"/>
    </location>
</feature>
<feature type="region of interest" description="Disordered" evidence="4">
    <location>
        <begin position="595"/>
        <end position="632"/>
    </location>
</feature>
<gene>
    <name evidence="6" type="ORF">EJ04DRAFT_501705</name>
</gene>
<evidence type="ECO:0000313" key="6">
    <source>
        <dbReference type="EMBL" id="KAF2729773.1"/>
    </source>
</evidence>
<proteinExistence type="predicted"/>
<accession>A0A9P4QQV0</accession>
<dbReference type="InterPro" id="IPR000700">
    <property type="entry name" value="PAS-assoc_C"/>
</dbReference>
<dbReference type="Gene3D" id="3.30.450.20">
    <property type="entry name" value="PAS domain"/>
    <property type="match status" value="1"/>
</dbReference>
<dbReference type="Pfam" id="PF13426">
    <property type="entry name" value="PAS_9"/>
    <property type="match status" value="1"/>
</dbReference>
<dbReference type="AlphaFoldDB" id="A0A9P4QQV0"/>
<feature type="region of interest" description="Disordered" evidence="4">
    <location>
        <begin position="550"/>
        <end position="570"/>
    </location>
</feature>
<dbReference type="PROSITE" id="PS50113">
    <property type="entry name" value="PAC"/>
    <property type="match status" value="1"/>
</dbReference>
<dbReference type="CDD" id="cd00130">
    <property type="entry name" value="PAS"/>
    <property type="match status" value="1"/>
</dbReference>
<dbReference type="Proteomes" id="UP000799444">
    <property type="component" value="Unassembled WGS sequence"/>
</dbReference>
<dbReference type="PANTHER" id="PTHR47429:SF9">
    <property type="entry name" value="PAS DOMAIN-CONTAINING PROTEIN"/>
    <property type="match status" value="1"/>
</dbReference>
<feature type="region of interest" description="Disordered" evidence="4">
    <location>
        <begin position="324"/>
        <end position="366"/>
    </location>
</feature>
<evidence type="ECO:0000256" key="2">
    <source>
        <dbReference type="ARBA" id="ARBA00022643"/>
    </source>
</evidence>
<evidence type="ECO:0000256" key="1">
    <source>
        <dbReference type="ARBA" id="ARBA00022630"/>
    </source>
</evidence>